<dbReference type="eggNOG" id="arCOG01383">
    <property type="taxonomic scope" value="Archaea"/>
</dbReference>
<dbReference type="InterPro" id="IPR029044">
    <property type="entry name" value="Nucleotide-diphossugar_trans"/>
</dbReference>
<dbReference type="PANTHER" id="PTHR43179:SF12">
    <property type="entry name" value="GALACTOFURANOSYLTRANSFERASE GLFT2"/>
    <property type="match status" value="1"/>
</dbReference>
<comment type="similarity">
    <text evidence="1">Belongs to the glycosyltransferase 2 family.</text>
</comment>
<keyword evidence="3" id="KW-0808">Transferase</keyword>
<dbReference type="KEGG" id="thb:N186_07995"/>
<dbReference type="SUPFAM" id="SSF53448">
    <property type="entry name" value="Nucleotide-diphospho-sugar transferases"/>
    <property type="match status" value="1"/>
</dbReference>
<dbReference type="PANTHER" id="PTHR43179">
    <property type="entry name" value="RHAMNOSYLTRANSFERASE WBBL"/>
    <property type="match status" value="1"/>
</dbReference>
<keyword evidence="2" id="KW-0328">Glycosyltransferase</keyword>
<evidence type="ECO:0000313" key="6">
    <source>
        <dbReference type="EMBL" id="AGT35937.1"/>
    </source>
</evidence>
<evidence type="ECO:0000256" key="4">
    <source>
        <dbReference type="SAM" id="Phobius"/>
    </source>
</evidence>
<dbReference type="AlphaFoldDB" id="S6A5Z5"/>
<keyword evidence="7" id="KW-1185">Reference proteome</keyword>
<keyword evidence="4" id="KW-0812">Transmembrane</keyword>
<evidence type="ECO:0000256" key="3">
    <source>
        <dbReference type="ARBA" id="ARBA00022679"/>
    </source>
</evidence>
<keyword evidence="4" id="KW-0472">Membrane</keyword>
<dbReference type="HOGENOM" id="CLU_716927_0_0_2"/>
<dbReference type="Gene3D" id="3.90.550.10">
    <property type="entry name" value="Spore Coat Polysaccharide Biosynthesis Protein SpsA, Chain A"/>
    <property type="match status" value="1"/>
</dbReference>
<sequence length="374" mass="43039">MKNIFQGVHNMKSGISIIIPNLNGEKVLPFCLRSLINQTLSKGNYEIIVIDNNSTDKSTQICETYSKLYKSPRIRCIKFSRNLGYGNAINIGAKYAQYKYILATNNDIIFHPFYLEVLLDTLEYVRSRMKNVVAAVGLHFYYPEVTCINSAGGLLSIVGGHYRYYGRCLGQSDFRNFMKQAVNKKKKKIFSLTGFGTGAALLIDRSIFMKIGGFYKLYFAGVEEFDLGLLLNLLGFRIIFVPTAVLFHRESFTFKRKGLNDTNKIKAYLPGNYIYVSTLIQGVDRIFAYLLLFSFSIFIFAFSLVKKDKNLSRSIIEVYRFITSDYFNKNLVARRAQFRITLHQYFETKKILKSLKMWKSPLAIIVDTFRSFLS</sequence>
<feature type="domain" description="Glycosyltransferase 2-like" evidence="5">
    <location>
        <begin position="16"/>
        <end position="123"/>
    </location>
</feature>
<dbReference type="Pfam" id="PF00535">
    <property type="entry name" value="Glycos_transf_2"/>
    <property type="match status" value="1"/>
</dbReference>
<dbReference type="Proteomes" id="UP000015543">
    <property type="component" value="Chromosome"/>
</dbReference>
<dbReference type="EMBL" id="CP006646">
    <property type="protein sequence ID" value="AGT35937.1"/>
    <property type="molecule type" value="Genomic_DNA"/>
</dbReference>
<dbReference type="GO" id="GO:0016757">
    <property type="term" value="F:glycosyltransferase activity"/>
    <property type="evidence" value="ECO:0007669"/>
    <property type="project" value="UniProtKB-KW"/>
</dbReference>
<proteinExistence type="inferred from homology"/>
<reference evidence="6 7" key="1">
    <citation type="journal article" date="2013" name="Genome Announc.">
        <title>Complete Genomic Sequence of 'Thermofilum adornatus' Strain 1910bT, a Hyperthermophilic Anaerobic Organotrophic Crenarchaeon.</title>
        <authorList>
            <person name="Dominova I.N."/>
            <person name="Kublanov I.V."/>
            <person name="Podosokorskaya O.A."/>
            <person name="Derbikova K.S."/>
            <person name="Patrushev M.V."/>
            <person name="Toshchakov S.V."/>
        </authorList>
    </citation>
    <scope>NUCLEOTIDE SEQUENCE [LARGE SCALE GENOMIC DNA]</scope>
    <source>
        <strain evidence="7">1910b</strain>
    </source>
</reference>
<evidence type="ECO:0000313" key="7">
    <source>
        <dbReference type="Proteomes" id="UP000015543"/>
    </source>
</evidence>
<feature type="transmembrane region" description="Helical" evidence="4">
    <location>
        <begin position="286"/>
        <end position="305"/>
    </location>
</feature>
<evidence type="ECO:0000259" key="5">
    <source>
        <dbReference type="Pfam" id="PF00535"/>
    </source>
</evidence>
<dbReference type="InterPro" id="IPR001173">
    <property type="entry name" value="Glyco_trans_2-like"/>
</dbReference>
<organism evidence="6 7">
    <name type="scientific">Thermofilum adornatum</name>
    <dbReference type="NCBI Taxonomy" id="1365176"/>
    <lineage>
        <taxon>Archaea</taxon>
        <taxon>Thermoproteota</taxon>
        <taxon>Thermoprotei</taxon>
        <taxon>Thermofilales</taxon>
        <taxon>Thermofilaceae</taxon>
        <taxon>Thermofilum</taxon>
    </lineage>
</organism>
<name>S6A5Z5_9CREN</name>
<gene>
    <name evidence="6" type="ORF">N186_07995</name>
</gene>
<evidence type="ECO:0000256" key="1">
    <source>
        <dbReference type="ARBA" id="ARBA00006739"/>
    </source>
</evidence>
<accession>S6A5Z5</accession>
<protein>
    <recommendedName>
        <fullName evidence="5">Glycosyltransferase 2-like domain-containing protein</fullName>
    </recommendedName>
</protein>
<keyword evidence="4" id="KW-1133">Transmembrane helix</keyword>
<dbReference type="PATRIC" id="fig|1365176.7.peg.1580"/>
<evidence type="ECO:0000256" key="2">
    <source>
        <dbReference type="ARBA" id="ARBA00022676"/>
    </source>
</evidence>
<feature type="transmembrane region" description="Helical" evidence="4">
    <location>
        <begin position="228"/>
        <end position="247"/>
    </location>
</feature>
<feature type="transmembrane region" description="Helical" evidence="4">
    <location>
        <begin position="189"/>
        <end position="208"/>
    </location>
</feature>